<evidence type="ECO:0000313" key="2">
    <source>
        <dbReference type="EMBL" id="MDR6969612.1"/>
    </source>
</evidence>
<feature type="chain" id="PRO_5046628670" evidence="1">
    <location>
        <begin position="20"/>
        <end position="321"/>
    </location>
</feature>
<organism evidence="2 3">
    <name type="scientific">Flavobacterium arsenatis</name>
    <dbReference type="NCBI Taxonomy" id="1484332"/>
    <lineage>
        <taxon>Bacteria</taxon>
        <taxon>Pseudomonadati</taxon>
        <taxon>Bacteroidota</taxon>
        <taxon>Flavobacteriia</taxon>
        <taxon>Flavobacteriales</taxon>
        <taxon>Flavobacteriaceae</taxon>
        <taxon>Flavobacterium</taxon>
    </lineage>
</organism>
<dbReference type="RefSeq" id="WP_310028856.1">
    <property type="nucleotide sequence ID" value="NZ_JAVDVI010000025.1"/>
</dbReference>
<sequence>MKNILLFLFLFGSLNLCFAQKKWVKIDLEETFYNYENKKTCWVKSKEPLTGKFAIKMNPHQVNKEQFMDGLKHGETKIYRNKKLAEKGFYINNLRENERFYYNKNGSIRKISNYKNGVRDSTETIYYKGKISETYTYKNNHLNGWASQFSSTKPYELIEKAFYVDDKKVKKIRFQTVDDLEFVVSDSLFYDEKDNLKLQKTYINDSLYLQIEINKNVIINDIYNRKTTKINIYRANKLDEIFYFPDKDFLETATRILNLLNYRFVFYTDTQKPHLLLETPEKTSFDKTRFYIEYPLGNLQSVIYEYENDPRSGWYYWDVDR</sequence>
<accession>A0ABU1TUR2</accession>
<dbReference type="Gene3D" id="3.90.930.1">
    <property type="match status" value="1"/>
</dbReference>
<comment type="caution">
    <text evidence="2">The sequence shown here is derived from an EMBL/GenBank/DDBJ whole genome shotgun (WGS) entry which is preliminary data.</text>
</comment>
<dbReference type="Proteomes" id="UP001255185">
    <property type="component" value="Unassembled WGS sequence"/>
</dbReference>
<protein>
    <submittedName>
        <fullName evidence="2">Antitoxin component YwqK of YwqJK toxin-antitoxin module</fullName>
    </submittedName>
</protein>
<gene>
    <name evidence="2" type="ORF">J2X31_003645</name>
</gene>
<keyword evidence="1" id="KW-0732">Signal</keyword>
<keyword evidence="3" id="KW-1185">Reference proteome</keyword>
<dbReference type="EMBL" id="JAVDVI010000025">
    <property type="protein sequence ID" value="MDR6969612.1"/>
    <property type="molecule type" value="Genomic_DNA"/>
</dbReference>
<proteinExistence type="predicted"/>
<evidence type="ECO:0000313" key="3">
    <source>
        <dbReference type="Proteomes" id="UP001255185"/>
    </source>
</evidence>
<name>A0ABU1TUR2_9FLAO</name>
<reference evidence="2 3" key="1">
    <citation type="submission" date="2023-07" db="EMBL/GenBank/DDBJ databases">
        <title>Sorghum-associated microbial communities from plants grown in Nebraska, USA.</title>
        <authorList>
            <person name="Schachtman D."/>
        </authorList>
    </citation>
    <scope>NUCLEOTIDE SEQUENCE [LARGE SCALE GENOMIC DNA]</scope>
    <source>
        <strain evidence="2 3">3773</strain>
    </source>
</reference>
<feature type="signal peptide" evidence="1">
    <location>
        <begin position="1"/>
        <end position="19"/>
    </location>
</feature>
<evidence type="ECO:0000256" key="1">
    <source>
        <dbReference type="SAM" id="SignalP"/>
    </source>
</evidence>
<dbReference type="SUPFAM" id="SSF82185">
    <property type="entry name" value="Histone H3 K4-specific methyltransferase SET7/9 N-terminal domain"/>
    <property type="match status" value="1"/>
</dbReference>